<dbReference type="PANTHER" id="PTHR47968:SF75">
    <property type="entry name" value="CENTROMERE-ASSOCIATED PROTEIN E"/>
    <property type="match status" value="1"/>
</dbReference>
<dbReference type="EMBL" id="LJSK01000060">
    <property type="protein sequence ID" value="KPI88152.1"/>
    <property type="molecule type" value="Genomic_DNA"/>
</dbReference>
<keyword evidence="7" id="KW-1185">Reference proteome</keyword>
<reference evidence="6 7" key="1">
    <citation type="journal article" date="2015" name="PLoS Pathog.">
        <title>Leptomonas seymouri: Adaptations to the Dixenous Life Cycle Analyzed by Genome Sequencing, Transcriptome Profiling and Co-infection with Leishmania donovani.</title>
        <authorList>
            <person name="Kraeva N."/>
            <person name="Butenko A."/>
            <person name="Hlavacova J."/>
            <person name="Kostygov A."/>
            <person name="Myskova J."/>
            <person name="Grybchuk D."/>
            <person name="Lestinova T."/>
            <person name="Votypka J."/>
            <person name="Volf P."/>
            <person name="Opperdoes F."/>
            <person name="Flegontov P."/>
            <person name="Lukes J."/>
            <person name="Yurchenko V."/>
        </authorList>
    </citation>
    <scope>NUCLEOTIDE SEQUENCE [LARGE SCALE GENOMIC DNA]</scope>
    <source>
        <strain evidence="6 7">ATCC 30220</strain>
    </source>
</reference>
<feature type="region of interest" description="Disordered" evidence="4">
    <location>
        <begin position="745"/>
        <end position="822"/>
    </location>
</feature>
<comment type="similarity">
    <text evidence="3">Belongs to the TRAFAC class myosin-kinesin ATPase superfamily. Kinesin family.</text>
</comment>
<dbReference type="FunFam" id="3.40.850.10:FF:000124">
    <property type="entry name" value="Kinesin-like protein"/>
    <property type="match status" value="1"/>
</dbReference>
<dbReference type="InterPro" id="IPR036961">
    <property type="entry name" value="Kinesin_motor_dom_sf"/>
</dbReference>
<dbReference type="AlphaFoldDB" id="A0A0N1HYU7"/>
<keyword evidence="3" id="KW-0547">Nucleotide-binding</keyword>
<evidence type="ECO:0000313" key="6">
    <source>
        <dbReference type="EMBL" id="KPI88152.1"/>
    </source>
</evidence>
<dbReference type="Gene3D" id="3.40.850.10">
    <property type="entry name" value="Kinesin motor domain"/>
    <property type="match status" value="1"/>
</dbReference>
<evidence type="ECO:0000313" key="7">
    <source>
        <dbReference type="Proteomes" id="UP000038009"/>
    </source>
</evidence>
<keyword evidence="1" id="KW-0175">Coiled coil</keyword>
<evidence type="ECO:0000256" key="1">
    <source>
        <dbReference type="ARBA" id="ARBA00023054"/>
    </source>
</evidence>
<feature type="compositionally biased region" description="Basic residues" evidence="4">
    <location>
        <begin position="836"/>
        <end position="849"/>
    </location>
</feature>
<keyword evidence="3" id="KW-0067">ATP-binding</keyword>
<dbReference type="CDD" id="cd00106">
    <property type="entry name" value="KISc"/>
    <property type="match status" value="1"/>
</dbReference>
<accession>A0A0N1HYU7</accession>
<dbReference type="InterPro" id="IPR001752">
    <property type="entry name" value="Kinesin_motor_dom"/>
</dbReference>
<keyword evidence="2 3" id="KW-0505">Motor protein</keyword>
<evidence type="ECO:0000256" key="3">
    <source>
        <dbReference type="PROSITE-ProRule" id="PRU00283"/>
    </source>
</evidence>
<feature type="compositionally biased region" description="Polar residues" evidence="4">
    <location>
        <begin position="776"/>
        <end position="791"/>
    </location>
</feature>
<comment type="caution">
    <text evidence="6">The sequence shown here is derived from an EMBL/GenBank/DDBJ whole genome shotgun (WGS) entry which is preliminary data.</text>
</comment>
<feature type="compositionally biased region" description="Low complexity" evidence="4">
    <location>
        <begin position="685"/>
        <end position="696"/>
    </location>
</feature>
<dbReference type="OMA" id="IFHGMEA"/>
<feature type="region of interest" description="Disordered" evidence="4">
    <location>
        <begin position="971"/>
        <end position="990"/>
    </location>
</feature>
<feature type="domain" description="Kinesin motor" evidence="5">
    <location>
        <begin position="2"/>
        <end position="302"/>
    </location>
</feature>
<dbReference type="PRINTS" id="PR00380">
    <property type="entry name" value="KINESINHEAVY"/>
</dbReference>
<gene>
    <name evidence="6" type="ORF">ABL78_2785</name>
</gene>
<dbReference type="PANTHER" id="PTHR47968">
    <property type="entry name" value="CENTROMERE PROTEIN E"/>
    <property type="match status" value="1"/>
</dbReference>
<dbReference type="GO" id="GO:0007018">
    <property type="term" value="P:microtubule-based movement"/>
    <property type="evidence" value="ECO:0007669"/>
    <property type="project" value="InterPro"/>
</dbReference>
<dbReference type="GO" id="GO:0003777">
    <property type="term" value="F:microtubule motor activity"/>
    <property type="evidence" value="ECO:0007669"/>
    <property type="project" value="InterPro"/>
</dbReference>
<feature type="region of interest" description="Disordered" evidence="4">
    <location>
        <begin position="576"/>
        <end position="600"/>
    </location>
</feature>
<dbReference type="GO" id="GO:0005524">
    <property type="term" value="F:ATP binding"/>
    <property type="evidence" value="ECO:0007669"/>
    <property type="project" value="UniProtKB-UniRule"/>
</dbReference>
<evidence type="ECO:0000256" key="2">
    <source>
        <dbReference type="ARBA" id="ARBA00023175"/>
    </source>
</evidence>
<dbReference type="PROSITE" id="PS50067">
    <property type="entry name" value="KINESIN_MOTOR_2"/>
    <property type="match status" value="1"/>
</dbReference>
<name>A0A0N1HYU7_LEPSE</name>
<feature type="compositionally biased region" description="Low complexity" evidence="4">
    <location>
        <begin position="762"/>
        <end position="772"/>
    </location>
</feature>
<feature type="binding site" evidence="3">
    <location>
        <begin position="73"/>
        <end position="80"/>
    </location>
    <ligand>
        <name>ATP</name>
        <dbReference type="ChEBI" id="CHEBI:30616"/>
    </ligand>
</feature>
<dbReference type="GO" id="GO:0008017">
    <property type="term" value="F:microtubule binding"/>
    <property type="evidence" value="ECO:0007669"/>
    <property type="project" value="InterPro"/>
</dbReference>
<proteinExistence type="inferred from homology"/>
<feature type="compositionally biased region" description="Polar residues" evidence="4">
    <location>
        <begin position="582"/>
        <end position="594"/>
    </location>
</feature>
<feature type="region of interest" description="Disordered" evidence="4">
    <location>
        <begin position="636"/>
        <end position="703"/>
    </location>
</feature>
<evidence type="ECO:0000256" key="4">
    <source>
        <dbReference type="SAM" id="MobiDB-lite"/>
    </source>
</evidence>
<organism evidence="6 7">
    <name type="scientific">Leptomonas seymouri</name>
    <dbReference type="NCBI Taxonomy" id="5684"/>
    <lineage>
        <taxon>Eukaryota</taxon>
        <taxon>Discoba</taxon>
        <taxon>Euglenozoa</taxon>
        <taxon>Kinetoplastea</taxon>
        <taxon>Metakinetoplastina</taxon>
        <taxon>Trypanosomatida</taxon>
        <taxon>Trypanosomatidae</taxon>
        <taxon>Leishmaniinae</taxon>
        <taxon>Leptomonas</taxon>
    </lineage>
</organism>
<dbReference type="OrthoDB" id="3176171at2759"/>
<dbReference type="VEuPathDB" id="TriTrypDB:Lsey_0060_0270"/>
<dbReference type="InterPro" id="IPR027640">
    <property type="entry name" value="Kinesin-like_fam"/>
</dbReference>
<dbReference type="Pfam" id="PF00225">
    <property type="entry name" value="Kinesin"/>
    <property type="match status" value="1"/>
</dbReference>
<dbReference type="SUPFAM" id="SSF52540">
    <property type="entry name" value="P-loop containing nucleoside triphosphate hydrolases"/>
    <property type="match status" value="1"/>
</dbReference>
<dbReference type="InterPro" id="IPR027417">
    <property type="entry name" value="P-loop_NTPase"/>
</dbReference>
<feature type="compositionally biased region" description="Basic and acidic residues" evidence="4">
    <location>
        <begin position="643"/>
        <end position="655"/>
    </location>
</feature>
<protein>
    <submittedName>
        <fullName evidence="6">Putative kinesin</fullName>
    </submittedName>
</protein>
<evidence type="ECO:0000259" key="5">
    <source>
        <dbReference type="PROSITE" id="PS50067"/>
    </source>
</evidence>
<feature type="region of interest" description="Disordered" evidence="4">
    <location>
        <begin position="834"/>
        <end position="868"/>
    </location>
</feature>
<dbReference type="Proteomes" id="UP000038009">
    <property type="component" value="Unassembled WGS sequence"/>
</dbReference>
<dbReference type="SMART" id="SM00129">
    <property type="entry name" value="KISc"/>
    <property type="match status" value="1"/>
</dbReference>
<sequence length="990" mass="109895">MSIEVHVRIRPSVGNIVWSSAETVLYSTANPNTRYVYNKVHPSNSTNALIFREMEAIVHAGFDGKNVTVMAYGQTGSGKTHSMIGVDADPGIVPRAARLLLELKRNSPGTTIKAFYTEIYNETVRDLLDTSQTELALHDAPDGGVYFEKKMIEVQSYEDFLKLQSAAERNRKYGVTNLNEHSSRSHIILSFEIHRANRHGKTVINLVDLAGSESASRANTEGLSLREGGYINRSLLTLGNVVDAIVEKRPYVPYRDAKLTRILRTCLGGVGITFILCCVNPSRENFDQTVATLRFTQRAMKIKNDPVVLLSMPPLFTHQYSDGARQLIEGLKESAEAEYQRGLQDSYFYCHTTVGSVVGNYQTQVSDCLHSLANGQRLLVAHDHAMAIDHIGRLYNQLNDLTRQHVKNKELAENERKRQGDITTELDSRKAKITKFEEELSAKLASVDTEIANWEYQLYDARQKQRSDLDVLIQSELARRARIQYEWALCFERIASRFVPTLRNGLTALKEKLIQSAAAGEGTRFNALPVELLSEECDDNRHALQLKELRVALIKARGEVADLETAHEMVRDDIEEAKRQQHIQGERSSASVSPQPRPNVNDMTEEELLAYYRGVPDGEVEERIHRLEREEKALMAQARRGVRRESLRRVRESLRVPRGSRSPQSGGGGVTITRRPDLDATVGATSSTTITSQQQRTRGDTENHLTESYAQAEARGRRTSSSYADGVKNALSILDSLKTQLQRKVGGTAAGGGGGHASPTVASASRSQQARLQRQESTASTQRHRSVSSTSDARRRRGKAASNADETAVYHTPGREEGDEGAADAVGVVGSLERRRGQHQVPSHRHRSSPPRTTSSAGIGSKRQATSNAMDSMDTENMTLAELYHASVGKENWSRPKPAGAVRPANKYVVVEEDNTAFDVEGEENYEAFVGGDVDRRLLKSSAPVGIAARRKMERQHSRLAVERALYALNSNSHSPSASVERRSPSRRAQ</sequence>